<protein>
    <recommendedName>
        <fullName evidence="4">Sensor of ECF-type sigma factor</fullName>
    </recommendedName>
</protein>
<keyword evidence="3" id="KW-1185">Reference proteome</keyword>
<dbReference type="RefSeq" id="WP_146306482.1">
    <property type="nucleotide sequence ID" value="NZ_VOHS01000019.1"/>
</dbReference>
<name>A0A5C6LQ97_9BACT</name>
<organism evidence="2 3">
    <name type="scientific">Chitinophaga pinensis</name>
    <dbReference type="NCBI Taxonomy" id="79329"/>
    <lineage>
        <taxon>Bacteria</taxon>
        <taxon>Pseudomonadati</taxon>
        <taxon>Bacteroidota</taxon>
        <taxon>Chitinophagia</taxon>
        <taxon>Chitinophagales</taxon>
        <taxon>Chitinophagaceae</taxon>
        <taxon>Chitinophaga</taxon>
    </lineage>
</organism>
<feature type="signal peptide" evidence="1">
    <location>
        <begin position="1"/>
        <end position="24"/>
    </location>
</feature>
<proteinExistence type="predicted"/>
<dbReference type="AlphaFoldDB" id="A0A5C6LQ97"/>
<gene>
    <name evidence="2" type="ORF">FEF09_18470</name>
</gene>
<feature type="chain" id="PRO_5022898032" description="Sensor of ECF-type sigma factor" evidence="1">
    <location>
        <begin position="25"/>
        <end position="160"/>
    </location>
</feature>
<evidence type="ECO:0000256" key="1">
    <source>
        <dbReference type="SAM" id="SignalP"/>
    </source>
</evidence>
<comment type="caution">
    <text evidence="2">The sequence shown here is derived from an EMBL/GenBank/DDBJ whole genome shotgun (WGS) entry which is preliminary data.</text>
</comment>
<evidence type="ECO:0000313" key="3">
    <source>
        <dbReference type="Proteomes" id="UP000318815"/>
    </source>
</evidence>
<keyword evidence="1" id="KW-0732">Signal</keyword>
<reference evidence="2 3" key="1">
    <citation type="submission" date="2019-08" db="EMBL/GenBank/DDBJ databases">
        <title>Whole genome sequencing of chitin degrading bacteria Chitinophaga pinensis YS16.</title>
        <authorList>
            <person name="Singh R.P."/>
            <person name="Manchanda G."/>
            <person name="Maurya I.K."/>
            <person name="Joshi N.K."/>
            <person name="Srivastava A.K."/>
        </authorList>
    </citation>
    <scope>NUCLEOTIDE SEQUENCE [LARGE SCALE GENOMIC DNA]</scope>
    <source>
        <strain evidence="2 3">YS-16</strain>
    </source>
</reference>
<evidence type="ECO:0008006" key="4">
    <source>
        <dbReference type="Google" id="ProtNLM"/>
    </source>
</evidence>
<dbReference type="OrthoDB" id="675330at2"/>
<evidence type="ECO:0000313" key="2">
    <source>
        <dbReference type="EMBL" id="TWV99041.1"/>
    </source>
</evidence>
<dbReference type="EMBL" id="VOHS01000019">
    <property type="protein sequence ID" value="TWV99041.1"/>
    <property type="molecule type" value="Genomic_DNA"/>
</dbReference>
<accession>A0A5C6LQ97</accession>
<dbReference type="Proteomes" id="UP000318815">
    <property type="component" value="Unassembled WGS sequence"/>
</dbReference>
<sequence length="160" mass="18616">MKHFYTLFIFTVLSLFCLPSAILAQQGADDQMKDRIRAAEIAYLSQKLDLTPEEAQKFWPLYNQYTKEVEILIAERRKHTTNGPKASNNPPADQKELGYERRMLDIKTHYNQEFQKVLPATKAGNVFRSEREFRNTLIRAMKERQMRNVNGPGGARRGRP</sequence>